<dbReference type="EMBL" id="JBHRWK010000005">
    <property type="protein sequence ID" value="MFC3448402.1"/>
    <property type="molecule type" value="Genomic_DNA"/>
</dbReference>
<feature type="transmembrane region" description="Helical" evidence="1">
    <location>
        <begin position="82"/>
        <end position="103"/>
    </location>
</feature>
<protein>
    <submittedName>
        <fullName evidence="2">Uncharacterized protein</fullName>
    </submittedName>
</protein>
<feature type="transmembrane region" description="Helical" evidence="1">
    <location>
        <begin position="42"/>
        <end position="62"/>
    </location>
</feature>
<evidence type="ECO:0000313" key="3">
    <source>
        <dbReference type="Proteomes" id="UP001595645"/>
    </source>
</evidence>
<reference evidence="3" key="1">
    <citation type="journal article" date="2019" name="Int. J. Syst. Evol. Microbiol.">
        <title>The Global Catalogue of Microorganisms (GCM) 10K type strain sequencing project: providing services to taxonomists for standard genome sequencing and annotation.</title>
        <authorList>
            <consortium name="The Broad Institute Genomics Platform"/>
            <consortium name="The Broad Institute Genome Sequencing Center for Infectious Disease"/>
            <person name="Wu L."/>
            <person name="Ma J."/>
        </authorList>
    </citation>
    <scope>NUCLEOTIDE SEQUENCE [LARGE SCALE GENOMIC DNA]</scope>
    <source>
        <strain evidence="3">CGMCC 4.7676</strain>
    </source>
</reference>
<keyword evidence="1" id="KW-0472">Membrane</keyword>
<evidence type="ECO:0000313" key="2">
    <source>
        <dbReference type="EMBL" id="MFC3448402.1"/>
    </source>
</evidence>
<sequence length="109" mass="11618">MNDEYADSWQEKRPPMVILLLAVVSVAGSYILLLFGDFGSHLTGYLLGSVVCAGLITVFMKVDMNRRTAPDVVYLASASARFGWSAVLLGGIVASGAHAWSIAAELAVR</sequence>
<keyword evidence="1" id="KW-0812">Transmembrane</keyword>
<organism evidence="2 3">
    <name type="scientific">Amycolatopsis speibonae</name>
    <dbReference type="NCBI Taxonomy" id="1450224"/>
    <lineage>
        <taxon>Bacteria</taxon>
        <taxon>Bacillati</taxon>
        <taxon>Actinomycetota</taxon>
        <taxon>Actinomycetes</taxon>
        <taxon>Pseudonocardiales</taxon>
        <taxon>Pseudonocardiaceae</taxon>
        <taxon>Amycolatopsis</taxon>
    </lineage>
</organism>
<keyword evidence="3" id="KW-1185">Reference proteome</keyword>
<dbReference type="RefSeq" id="WP_378237067.1">
    <property type="nucleotide sequence ID" value="NZ_JBHRWK010000005.1"/>
</dbReference>
<evidence type="ECO:0000256" key="1">
    <source>
        <dbReference type="SAM" id="Phobius"/>
    </source>
</evidence>
<proteinExistence type="predicted"/>
<keyword evidence="1" id="KW-1133">Transmembrane helix</keyword>
<feature type="transmembrane region" description="Helical" evidence="1">
    <location>
        <begin position="16"/>
        <end position="35"/>
    </location>
</feature>
<comment type="caution">
    <text evidence="2">The sequence shown here is derived from an EMBL/GenBank/DDBJ whole genome shotgun (WGS) entry which is preliminary data.</text>
</comment>
<accession>A0ABV7NS12</accession>
<name>A0ABV7NS12_9PSEU</name>
<gene>
    <name evidence="2" type="ORF">ACFOSH_03065</name>
</gene>
<dbReference type="Proteomes" id="UP001595645">
    <property type="component" value="Unassembled WGS sequence"/>
</dbReference>